<dbReference type="Pfam" id="PF00155">
    <property type="entry name" value="Aminotran_1_2"/>
    <property type="match status" value="1"/>
</dbReference>
<evidence type="ECO:0000256" key="8">
    <source>
        <dbReference type="ARBA" id="ARBA00049185"/>
    </source>
</evidence>
<dbReference type="EC" id="2.6.1.-" evidence="9"/>
<comment type="similarity">
    <text evidence="3 9">Belongs to the class-I pyridoxal-phosphate-dependent aminotransferase family.</text>
</comment>
<evidence type="ECO:0000259" key="10">
    <source>
        <dbReference type="Pfam" id="PF00155"/>
    </source>
</evidence>
<accession>A0ABZ0UQQ2</accession>
<evidence type="ECO:0000313" key="12">
    <source>
        <dbReference type="Proteomes" id="UP001327219"/>
    </source>
</evidence>
<dbReference type="RefSeq" id="WP_323732885.1">
    <property type="nucleotide sequence ID" value="NZ_CP110820.1"/>
</dbReference>
<dbReference type="Gene3D" id="3.90.1150.10">
    <property type="entry name" value="Aspartate Aminotransferase, domain 1"/>
    <property type="match status" value="1"/>
</dbReference>
<keyword evidence="12" id="KW-1185">Reference proteome</keyword>
<keyword evidence="5 9" id="KW-0808">Transferase</keyword>
<comment type="cofactor">
    <cofactor evidence="1 9">
        <name>pyridoxal 5'-phosphate</name>
        <dbReference type="ChEBI" id="CHEBI:597326"/>
    </cofactor>
</comment>
<dbReference type="GO" id="GO:0008483">
    <property type="term" value="F:transaminase activity"/>
    <property type="evidence" value="ECO:0007669"/>
    <property type="project" value="UniProtKB-KW"/>
</dbReference>
<dbReference type="CDD" id="cd00609">
    <property type="entry name" value="AAT_like"/>
    <property type="match status" value="1"/>
</dbReference>
<comment type="catalytic activity">
    <reaction evidence="8">
        <text>L-aspartate + 2-oxoglutarate = oxaloacetate + L-glutamate</text>
        <dbReference type="Rhea" id="RHEA:21824"/>
        <dbReference type="ChEBI" id="CHEBI:16452"/>
        <dbReference type="ChEBI" id="CHEBI:16810"/>
        <dbReference type="ChEBI" id="CHEBI:29985"/>
        <dbReference type="ChEBI" id="CHEBI:29991"/>
        <dbReference type="EC" id="2.6.1.1"/>
    </reaction>
</comment>
<sequence>MISHEQPLFLSKRLELIKPSPTLAVSNKAKDLKSQGKDVIDLGAGEPDFDTPEHIKQAAFDAIKSGKTKYTAVDGILDLKRAIIKKLIDENGLEYQPEQITVGCGAKHVLFNVFAATLNPGDEVIIPAPFWVSYPDMTLINGGLPVIVTTKAENNFKITPEELEKNITNKTKWLVINSPNNPTGFYYTAEELQMLAKVLDKHPHVNIISDAIYEHIRYGGEAYVNIANISDDMKARTFVVNGVSKTYSMTGWRIGYGAGNKELVKAISKIQSQSTSNPCSISQYASVEALSKNSAEFIEQSKKRFEERCNLVIGLLKNIRGITTPYPNGAFYIFPSCEQLIGKRTQNGRIINDDSDFADYLLEEALVAVVPGIAFGTKNFFRISYATSEELLKEACARIKLACDKLS</sequence>
<dbReference type="InterPro" id="IPR015422">
    <property type="entry name" value="PyrdxlP-dep_Trfase_small"/>
</dbReference>
<name>A0ABZ0UQQ2_9RICK</name>
<organism evidence="11 12">
    <name type="scientific">Candidatus Bandiella euplotis</name>
    <dbReference type="NCBI Taxonomy" id="1664265"/>
    <lineage>
        <taxon>Bacteria</taxon>
        <taxon>Pseudomonadati</taxon>
        <taxon>Pseudomonadota</taxon>
        <taxon>Alphaproteobacteria</taxon>
        <taxon>Rickettsiales</taxon>
        <taxon>Candidatus Midichloriaceae</taxon>
        <taxon>Candidatus Bandiella</taxon>
    </lineage>
</organism>
<comment type="catalytic activity">
    <reaction evidence="7">
        <text>L-arogenate + 2-oxoglutarate = prephenate + L-glutamate</text>
        <dbReference type="Rhea" id="RHEA:22880"/>
        <dbReference type="ChEBI" id="CHEBI:16810"/>
        <dbReference type="ChEBI" id="CHEBI:29934"/>
        <dbReference type="ChEBI" id="CHEBI:29985"/>
        <dbReference type="ChEBI" id="CHEBI:58180"/>
        <dbReference type="EC" id="2.6.1.79"/>
    </reaction>
</comment>
<evidence type="ECO:0000256" key="7">
    <source>
        <dbReference type="ARBA" id="ARBA00047771"/>
    </source>
</evidence>
<reference evidence="11 12" key="1">
    <citation type="submission" date="2022-11" db="EMBL/GenBank/DDBJ databases">
        <title>Host association and intracellularity evolved multiple times independently in the Rickettsiales.</title>
        <authorList>
            <person name="Castelli M."/>
            <person name="Nardi T."/>
            <person name="Gammuto L."/>
            <person name="Bellinzona G."/>
            <person name="Sabaneyeva E."/>
            <person name="Potekhin A."/>
            <person name="Serra V."/>
            <person name="Petroni G."/>
            <person name="Sassera D."/>
        </authorList>
    </citation>
    <scope>NUCLEOTIDE SEQUENCE [LARGE SCALE GENOMIC DNA]</scope>
    <source>
        <strain evidence="11 12">NDG2</strain>
    </source>
</reference>
<dbReference type="InterPro" id="IPR015424">
    <property type="entry name" value="PyrdxlP-dep_Trfase"/>
</dbReference>
<comment type="function">
    <text evidence="2">Catalyzes the reversible conversion of aspartate and 2-oxoglutarate to glutamate and oxaloacetate. Can also transaminate prephenate in the presence of glutamate.</text>
</comment>
<evidence type="ECO:0000256" key="4">
    <source>
        <dbReference type="ARBA" id="ARBA00022576"/>
    </source>
</evidence>
<dbReference type="PANTHER" id="PTHR46383">
    <property type="entry name" value="ASPARTATE AMINOTRANSFERASE"/>
    <property type="match status" value="1"/>
</dbReference>
<proteinExistence type="inferred from homology"/>
<evidence type="ECO:0000256" key="3">
    <source>
        <dbReference type="ARBA" id="ARBA00007441"/>
    </source>
</evidence>
<keyword evidence="4 9" id="KW-0032">Aminotransferase</keyword>
<dbReference type="EMBL" id="CP110820">
    <property type="protein sequence ID" value="WPX97364.1"/>
    <property type="molecule type" value="Genomic_DNA"/>
</dbReference>
<evidence type="ECO:0000256" key="1">
    <source>
        <dbReference type="ARBA" id="ARBA00001933"/>
    </source>
</evidence>
<keyword evidence="6" id="KW-0663">Pyridoxal phosphate</keyword>
<dbReference type="PANTHER" id="PTHR46383:SF1">
    <property type="entry name" value="ASPARTATE AMINOTRANSFERASE"/>
    <property type="match status" value="1"/>
</dbReference>
<dbReference type="InterPro" id="IPR004838">
    <property type="entry name" value="NHTrfase_class1_PyrdxlP-BS"/>
</dbReference>
<dbReference type="SUPFAM" id="SSF53383">
    <property type="entry name" value="PLP-dependent transferases"/>
    <property type="match status" value="1"/>
</dbReference>
<gene>
    <name evidence="11" type="ORF">Bandiella_01513</name>
</gene>
<dbReference type="Proteomes" id="UP001327219">
    <property type="component" value="Chromosome"/>
</dbReference>
<evidence type="ECO:0000256" key="5">
    <source>
        <dbReference type="ARBA" id="ARBA00022679"/>
    </source>
</evidence>
<dbReference type="InterPro" id="IPR015421">
    <property type="entry name" value="PyrdxlP-dep_Trfase_major"/>
</dbReference>
<evidence type="ECO:0000256" key="9">
    <source>
        <dbReference type="RuleBase" id="RU000481"/>
    </source>
</evidence>
<evidence type="ECO:0000256" key="2">
    <source>
        <dbReference type="ARBA" id="ARBA00002385"/>
    </source>
</evidence>
<protein>
    <recommendedName>
        <fullName evidence="9">Aminotransferase</fullName>
        <ecNumber evidence="9">2.6.1.-</ecNumber>
    </recommendedName>
</protein>
<evidence type="ECO:0000313" key="11">
    <source>
        <dbReference type="EMBL" id="WPX97364.1"/>
    </source>
</evidence>
<dbReference type="InterPro" id="IPR050596">
    <property type="entry name" value="AspAT/PAT-like"/>
</dbReference>
<feature type="domain" description="Aminotransferase class I/classII large" evidence="10">
    <location>
        <begin position="37"/>
        <end position="399"/>
    </location>
</feature>
<evidence type="ECO:0000256" key="6">
    <source>
        <dbReference type="ARBA" id="ARBA00022898"/>
    </source>
</evidence>
<dbReference type="InterPro" id="IPR004839">
    <property type="entry name" value="Aminotransferase_I/II_large"/>
</dbReference>
<dbReference type="PROSITE" id="PS00105">
    <property type="entry name" value="AA_TRANSFER_CLASS_1"/>
    <property type="match status" value="1"/>
</dbReference>
<dbReference type="Gene3D" id="3.40.640.10">
    <property type="entry name" value="Type I PLP-dependent aspartate aminotransferase-like (Major domain)"/>
    <property type="match status" value="1"/>
</dbReference>